<gene>
    <name evidence="3" type="ORF">OCV55_02650</name>
</gene>
<feature type="domain" description="Asl1-like glycosyl hydrolase catalytic" evidence="2">
    <location>
        <begin position="133"/>
        <end position="394"/>
    </location>
</feature>
<dbReference type="EMBL" id="JAOQJR010000002">
    <property type="protein sequence ID" value="MCU6737583.1"/>
    <property type="molecule type" value="Genomic_DNA"/>
</dbReference>
<evidence type="ECO:0000256" key="1">
    <source>
        <dbReference type="SAM" id="SignalP"/>
    </source>
</evidence>
<feature type="chain" id="PRO_5045563866" evidence="1">
    <location>
        <begin position="28"/>
        <end position="489"/>
    </location>
</feature>
<keyword evidence="1" id="KW-0732">Signal</keyword>
<reference evidence="3 4" key="1">
    <citation type="journal article" date="2021" name="ISME Commun">
        <title>Automated analysis of genomic sequences facilitates high-throughput and comprehensive description of bacteria.</title>
        <authorList>
            <person name="Hitch T.C.A."/>
        </authorList>
    </citation>
    <scope>NUCLEOTIDE SEQUENCE [LARGE SCALE GENOMIC DNA]</scope>
    <source>
        <strain evidence="3 4">H4_15</strain>
    </source>
</reference>
<dbReference type="GO" id="GO:0016787">
    <property type="term" value="F:hydrolase activity"/>
    <property type="evidence" value="ECO:0007669"/>
    <property type="project" value="UniProtKB-KW"/>
</dbReference>
<dbReference type="InterPro" id="IPR024655">
    <property type="entry name" value="Asl1_glyco_hydro_catalytic"/>
</dbReference>
<dbReference type="Proteomes" id="UP001208364">
    <property type="component" value="Unassembled WGS sequence"/>
</dbReference>
<dbReference type="PANTHER" id="PTHR34154:SF3">
    <property type="entry name" value="ALKALI-SENSITIVE LINKAGE PROTEIN 1"/>
    <property type="match status" value="1"/>
</dbReference>
<evidence type="ECO:0000313" key="4">
    <source>
        <dbReference type="Proteomes" id="UP001208364"/>
    </source>
</evidence>
<evidence type="ECO:0000313" key="3">
    <source>
        <dbReference type="EMBL" id="MCU6737583.1"/>
    </source>
</evidence>
<accession>A0ABT2ST96</accession>
<feature type="signal peptide" evidence="1">
    <location>
        <begin position="1"/>
        <end position="27"/>
    </location>
</feature>
<dbReference type="Gene3D" id="2.60.40.10">
    <property type="entry name" value="Immunoglobulins"/>
    <property type="match status" value="1"/>
</dbReference>
<protein>
    <submittedName>
        <fullName evidence="3">Glycoside hydrolase family protein</fullName>
    </submittedName>
</protein>
<dbReference type="Gene3D" id="3.20.20.80">
    <property type="entry name" value="Glycosidases"/>
    <property type="match status" value="1"/>
</dbReference>
<dbReference type="SUPFAM" id="SSF51445">
    <property type="entry name" value="(Trans)glycosidases"/>
    <property type="match status" value="1"/>
</dbReference>
<organism evidence="3 4">
    <name type="scientific">[Clostridium] ammoniilyticum</name>
    <dbReference type="NCBI Taxonomy" id="2981784"/>
    <lineage>
        <taxon>Bacteria</taxon>
        <taxon>Bacillati</taxon>
        <taxon>Bacillota</taxon>
        <taxon>Erysipelotrichia</taxon>
        <taxon>Erysipelotrichales</taxon>
        <taxon>Coprobacillaceae</taxon>
        <taxon>Faecalibacillus</taxon>
    </lineage>
</organism>
<evidence type="ECO:0000259" key="2">
    <source>
        <dbReference type="Pfam" id="PF11790"/>
    </source>
</evidence>
<sequence>MKGFKKLGVALLSATLLLSPCISTVKAQENPYDTWKTTALQSPQKGQLVAAGDIKITWNPLNDSVKRYDLYFDGEFIKSVDANTTQTSIYTTKVSSHTVRVVAVLENEDEINVSERTFYVSKKGMGFYEEDETNSLRYTQNMGVSWYYNWSEEAYDDQDSANSNLEFVPMIWNDVGNVSERLKNIKDEGYDKVLSFNEPDYDQEANMSVDLAADYNDVFHSSGLRVGSPAVSESAVKENGWFENYWNQLNTKDDFIAIHNYPGYIGLENAEDGYTPKVAAQNFLNYITEVYDHYQKPIWITEFAVAAWDSNEYWHPYDGNQNEHNEAVQEFMDYVINGFDDIQGLDELPFVERYAWFSFDATQFQAGSSALFYNTTDTDNLNQLGTLTDLGNIYRNDCGNPQGYTLLHLDGSIDETRIVDDLYIEDDLKNQQPIENKDNQIQTIQNTNTQKENNTESIATGDQTNVIPYLMMLLTSCLGYIYLTKIKQA</sequence>
<keyword evidence="3" id="KW-0378">Hydrolase</keyword>
<comment type="caution">
    <text evidence="3">The sequence shown here is derived from an EMBL/GenBank/DDBJ whole genome shotgun (WGS) entry which is preliminary data.</text>
</comment>
<dbReference type="Pfam" id="PF11790">
    <property type="entry name" value="Glyco_hydro_cc"/>
    <property type="match status" value="1"/>
</dbReference>
<dbReference type="InterPro" id="IPR017853">
    <property type="entry name" value="GH"/>
</dbReference>
<dbReference type="PANTHER" id="PTHR34154">
    <property type="entry name" value="ALKALI-SENSITIVE LINKAGE PROTEIN 1"/>
    <property type="match status" value="1"/>
</dbReference>
<name>A0ABT2ST96_9FIRM</name>
<dbReference type="RefSeq" id="WP_147579722.1">
    <property type="nucleotide sequence ID" value="NZ_JAOQJR010000002.1"/>
</dbReference>
<proteinExistence type="predicted"/>
<keyword evidence="4" id="KW-1185">Reference proteome</keyword>
<dbReference type="InterPro" id="IPR013783">
    <property type="entry name" value="Ig-like_fold"/>
</dbReference>
<dbReference type="InterPro" id="IPR053183">
    <property type="entry name" value="ASL1"/>
</dbReference>